<evidence type="ECO:0000313" key="2">
    <source>
        <dbReference type="Proteomes" id="UP000265631"/>
    </source>
</evidence>
<dbReference type="EMBL" id="PXXK01000026">
    <property type="protein sequence ID" value="RFN54536.1"/>
    <property type="molecule type" value="Genomic_DNA"/>
</dbReference>
<proteinExistence type="predicted"/>
<reference evidence="1 2" key="1">
    <citation type="journal article" date="2018" name="PLoS Pathog.">
        <title>Evolution of structural diversity of trichothecenes, a family of toxins produced by plant pathogenic and entomopathogenic fungi.</title>
        <authorList>
            <person name="Proctor R.H."/>
            <person name="McCormick S.P."/>
            <person name="Kim H.S."/>
            <person name="Cardoza R.E."/>
            <person name="Stanley A.M."/>
            <person name="Lindo L."/>
            <person name="Kelly A."/>
            <person name="Brown D.W."/>
            <person name="Lee T."/>
            <person name="Vaughan M.M."/>
            <person name="Alexander N.J."/>
            <person name="Busman M."/>
            <person name="Gutierrez S."/>
        </authorList>
    </citation>
    <scope>NUCLEOTIDE SEQUENCE [LARGE SCALE GENOMIC DNA]</scope>
    <source>
        <strain evidence="1 2">NRRL 13405</strain>
    </source>
</reference>
<accession>A0A395N326</accession>
<dbReference type="Proteomes" id="UP000265631">
    <property type="component" value="Unassembled WGS sequence"/>
</dbReference>
<keyword evidence="2" id="KW-1185">Reference proteome</keyword>
<name>A0A395N326_9HYPO</name>
<organism evidence="1 2">
    <name type="scientific">Fusarium flagelliforme</name>
    <dbReference type="NCBI Taxonomy" id="2675880"/>
    <lineage>
        <taxon>Eukaryota</taxon>
        <taxon>Fungi</taxon>
        <taxon>Dikarya</taxon>
        <taxon>Ascomycota</taxon>
        <taxon>Pezizomycotina</taxon>
        <taxon>Sordariomycetes</taxon>
        <taxon>Hypocreomycetidae</taxon>
        <taxon>Hypocreales</taxon>
        <taxon>Nectriaceae</taxon>
        <taxon>Fusarium</taxon>
        <taxon>Fusarium incarnatum-equiseti species complex</taxon>
    </lineage>
</organism>
<comment type="caution">
    <text evidence="1">The sequence shown here is derived from an EMBL/GenBank/DDBJ whole genome shotgun (WGS) entry which is preliminary data.</text>
</comment>
<dbReference type="AlphaFoldDB" id="A0A395N326"/>
<gene>
    <name evidence="1" type="ORF">FIE12Z_1191</name>
</gene>
<protein>
    <submittedName>
        <fullName evidence="1">Wall-associated proteinase</fullName>
    </submittedName>
</protein>
<evidence type="ECO:0000313" key="1">
    <source>
        <dbReference type="EMBL" id="RFN54536.1"/>
    </source>
</evidence>
<sequence length="332" mass="36567">MSAQCACGNTHHPGVPTPTNYHEMQAVTTIINPATVGKDEEKVLVFQSLKQNGTLGFEQLPAQKTELKSQSWGSVYGNYDENPSPLTPVLKYKSNLVSLVINDIVHVYGVAAHTGAISLLSPVFQRLGQADVDKDLRGKIAGCGNGKDKGWIYFQRFDKAQSKYLIYEKSLNKVGERPVEVKNTDNSKKDTDMVAFFDGKRRWVAYQSTKMFRGREESNIQLVCVDTGASDNIPSSAHKIDNQLVEFSACNAVRDGKNKIFIYFRGQGDELFWSASETADGKISFSEPLSLTEQTILTGYASLSVLPAAKGIMIYCIKDGGEGLEAFLDPWA</sequence>